<keyword evidence="2" id="KW-1185">Reference proteome</keyword>
<reference evidence="1 2" key="2">
    <citation type="journal article" date="2022" name="Mol. Biol. Evol.">
        <title>Comparative Genomics Reveals Insights into the Divergent Evolution of Astigmatic Mites and Household Pest Adaptations.</title>
        <authorList>
            <person name="Xiong Q."/>
            <person name="Wan A.T."/>
            <person name="Liu X."/>
            <person name="Fung C.S."/>
            <person name="Xiao X."/>
            <person name="Malainual N."/>
            <person name="Hou J."/>
            <person name="Wang L."/>
            <person name="Wang M."/>
            <person name="Yang K.Y."/>
            <person name="Cui Y."/>
            <person name="Leung E.L."/>
            <person name="Nong W."/>
            <person name="Shin S.K."/>
            <person name="Au S.W."/>
            <person name="Jeong K.Y."/>
            <person name="Chew F.T."/>
            <person name="Hui J.H."/>
            <person name="Leung T.F."/>
            <person name="Tungtrongchitr A."/>
            <person name="Zhong N."/>
            <person name="Liu Z."/>
            <person name="Tsui S.K."/>
        </authorList>
    </citation>
    <scope>NUCLEOTIDE SEQUENCE [LARGE SCALE GENOMIC DNA]</scope>
    <source>
        <strain evidence="1">Derp</strain>
    </source>
</reference>
<proteinExistence type="predicted"/>
<reference evidence="1 2" key="1">
    <citation type="journal article" date="2018" name="J. Allergy Clin. Immunol.">
        <title>High-quality assembly of Dermatophagoides pteronyssinus genome and transcriptome reveals a wide range of novel allergens.</title>
        <authorList>
            <person name="Liu X.Y."/>
            <person name="Yang K.Y."/>
            <person name="Wang M.Q."/>
            <person name="Kwok J.S."/>
            <person name="Zeng X."/>
            <person name="Yang Z."/>
            <person name="Xiao X.J."/>
            <person name="Lau C.P."/>
            <person name="Li Y."/>
            <person name="Huang Z.M."/>
            <person name="Ba J.G."/>
            <person name="Yim A.K."/>
            <person name="Ouyang C.Y."/>
            <person name="Ngai S.M."/>
            <person name="Chan T.F."/>
            <person name="Leung E.L."/>
            <person name="Liu L."/>
            <person name="Liu Z.G."/>
            <person name="Tsui S.K."/>
        </authorList>
    </citation>
    <scope>NUCLEOTIDE SEQUENCE [LARGE SCALE GENOMIC DNA]</scope>
    <source>
        <strain evidence="1">Derp</strain>
    </source>
</reference>
<sequence length="150" mass="16139">MLNNFVPVLRGRPNDANQVPPRRQIVGATAIVSTLLTVVGHPNKPISAGNGGFNRAAHAPIALPATKHPSTNLCGSWRIISRSLQVPGSPSSALTTKYFGRPSDGLFMKLHFKPVGKPAPPRPRNPDVFISPCIHSCPFNNISFVLYQSP</sequence>
<comment type="caution">
    <text evidence="1">The sequence shown here is derived from an EMBL/GenBank/DDBJ whole genome shotgun (WGS) entry which is preliminary data.</text>
</comment>
<evidence type="ECO:0000313" key="2">
    <source>
        <dbReference type="Proteomes" id="UP000887458"/>
    </source>
</evidence>
<name>A0ABQ8J9J0_DERPT</name>
<dbReference type="EMBL" id="NJHN03000060">
    <property type="protein sequence ID" value="KAH9419256.1"/>
    <property type="molecule type" value="Genomic_DNA"/>
</dbReference>
<dbReference type="Proteomes" id="UP000887458">
    <property type="component" value="Unassembled WGS sequence"/>
</dbReference>
<evidence type="ECO:0000313" key="1">
    <source>
        <dbReference type="EMBL" id="KAH9419256.1"/>
    </source>
</evidence>
<organism evidence="1 2">
    <name type="scientific">Dermatophagoides pteronyssinus</name>
    <name type="common">European house dust mite</name>
    <dbReference type="NCBI Taxonomy" id="6956"/>
    <lineage>
        <taxon>Eukaryota</taxon>
        <taxon>Metazoa</taxon>
        <taxon>Ecdysozoa</taxon>
        <taxon>Arthropoda</taxon>
        <taxon>Chelicerata</taxon>
        <taxon>Arachnida</taxon>
        <taxon>Acari</taxon>
        <taxon>Acariformes</taxon>
        <taxon>Sarcoptiformes</taxon>
        <taxon>Astigmata</taxon>
        <taxon>Psoroptidia</taxon>
        <taxon>Analgoidea</taxon>
        <taxon>Pyroglyphidae</taxon>
        <taxon>Dermatophagoidinae</taxon>
        <taxon>Dermatophagoides</taxon>
    </lineage>
</organism>
<accession>A0ABQ8J9J0</accession>
<protein>
    <submittedName>
        <fullName evidence="1">Uncharacterized protein</fullName>
    </submittedName>
</protein>
<gene>
    <name evidence="1" type="ORF">DERP_005763</name>
</gene>